<dbReference type="AlphaFoldDB" id="A0A0C2G0C3"/>
<accession>A0A0C2G0C3</accession>
<evidence type="ECO:0000313" key="3">
    <source>
        <dbReference type="Proteomes" id="UP000054047"/>
    </source>
</evidence>
<feature type="transmembrane region" description="Helical" evidence="1">
    <location>
        <begin position="51"/>
        <end position="70"/>
    </location>
</feature>
<keyword evidence="1" id="KW-0812">Transmembrane</keyword>
<dbReference type="EMBL" id="KN739269">
    <property type="protein sequence ID" value="KIH54335.1"/>
    <property type="molecule type" value="Genomic_DNA"/>
</dbReference>
<dbReference type="Proteomes" id="UP000054047">
    <property type="component" value="Unassembled WGS sequence"/>
</dbReference>
<sequence>MEIHHSIHSHIIGKAGRGIQQAISPLVLTFDLPWIFPKEPEVTRFPSEVQLFLFFCFFALGFSLFIRGVFEKLHRLAQSFGVHLQLPEASQPVLIYGPSSGVLLVRKFIMVVLTLRAITPTLYSCVLRANAGDDLIILQAINVIMAQFHVPGLSPIVLSFDVHIGELRADIERTQKDFGVLVFSKKKNNAHDLMAVSIRSTEENMLNILRAREFLLGLTLTNYLDNEYTGLEVPQG</sequence>
<keyword evidence="1" id="KW-1133">Transmembrane helix</keyword>
<evidence type="ECO:0000313" key="2">
    <source>
        <dbReference type="EMBL" id="KIH54335.1"/>
    </source>
</evidence>
<keyword evidence="1" id="KW-0472">Membrane</keyword>
<keyword evidence="3" id="KW-1185">Reference proteome</keyword>
<gene>
    <name evidence="2" type="ORF">ANCDUO_15520</name>
</gene>
<name>A0A0C2G0C3_9BILA</name>
<organism evidence="2 3">
    <name type="scientific">Ancylostoma duodenale</name>
    <dbReference type="NCBI Taxonomy" id="51022"/>
    <lineage>
        <taxon>Eukaryota</taxon>
        <taxon>Metazoa</taxon>
        <taxon>Ecdysozoa</taxon>
        <taxon>Nematoda</taxon>
        <taxon>Chromadorea</taxon>
        <taxon>Rhabditida</taxon>
        <taxon>Rhabditina</taxon>
        <taxon>Rhabditomorpha</taxon>
        <taxon>Strongyloidea</taxon>
        <taxon>Ancylostomatidae</taxon>
        <taxon>Ancylostomatinae</taxon>
        <taxon>Ancylostoma</taxon>
    </lineage>
</organism>
<proteinExistence type="predicted"/>
<reference evidence="2 3" key="1">
    <citation type="submission" date="2013-12" db="EMBL/GenBank/DDBJ databases">
        <title>Draft genome of the parsitic nematode Ancylostoma duodenale.</title>
        <authorList>
            <person name="Mitreva M."/>
        </authorList>
    </citation>
    <scope>NUCLEOTIDE SEQUENCE [LARGE SCALE GENOMIC DNA]</scope>
    <source>
        <strain evidence="2 3">Zhejiang</strain>
    </source>
</reference>
<evidence type="ECO:0000256" key="1">
    <source>
        <dbReference type="SAM" id="Phobius"/>
    </source>
</evidence>
<dbReference type="OrthoDB" id="271862at2759"/>
<protein>
    <submittedName>
        <fullName evidence="2">Uncharacterized protein</fullName>
    </submittedName>
</protein>